<organism evidence="12 13">
    <name type="scientific">Paramecium pentaurelia</name>
    <dbReference type="NCBI Taxonomy" id="43138"/>
    <lineage>
        <taxon>Eukaryota</taxon>
        <taxon>Sar</taxon>
        <taxon>Alveolata</taxon>
        <taxon>Ciliophora</taxon>
        <taxon>Intramacronucleata</taxon>
        <taxon>Oligohymenophorea</taxon>
        <taxon>Peniculida</taxon>
        <taxon>Parameciidae</taxon>
        <taxon>Paramecium</taxon>
    </lineage>
</organism>
<dbReference type="GO" id="GO:0004843">
    <property type="term" value="F:cysteine-type deubiquitinase activity"/>
    <property type="evidence" value="ECO:0007669"/>
    <property type="project" value="UniProtKB-UniRule"/>
</dbReference>
<comment type="similarity">
    <text evidence="2">Belongs to the short-chain dehydrogenases/reductases (SDR) family.</text>
</comment>
<evidence type="ECO:0000256" key="9">
    <source>
        <dbReference type="ARBA" id="ARBA00023002"/>
    </source>
</evidence>
<evidence type="ECO:0000256" key="1">
    <source>
        <dbReference type="ARBA" id="ARBA00000707"/>
    </source>
</evidence>
<keyword evidence="13" id="KW-1185">Reference proteome</keyword>
<dbReference type="Pfam" id="PF01088">
    <property type="entry name" value="Peptidase_C12"/>
    <property type="match status" value="1"/>
</dbReference>
<evidence type="ECO:0000256" key="6">
    <source>
        <dbReference type="ARBA" id="ARBA00022786"/>
    </source>
</evidence>
<feature type="domain" description="UCH catalytic" evidence="11">
    <location>
        <begin position="9"/>
        <end position="232"/>
    </location>
</feature>
<dbReference type="CDD" id="cd05353">
    <property type="entry name" value="hydroxyacyl-CoA-like_DH_SDR_c-like"/>
    <property type="match status" value="1"/>
</dbReference>
<evidence type="ECO:0000256" key="10">
    <source>
        <dbReference type="PROSITE-ProRule" id="PRU01393"/>
    </source>
</evidence>
<dbReference type="FunFam" id="3.40.532.10:FF:000006">
    <property type="entry name" value="Ubiquitin carboxyl-terminal hydrolase"/>
    <property type="match status" value="1"/>
</dbReference>
<evidence type="ECO:0000259" key="11">
    <source>
        <dbReference type="PROSITE" id="PS52048"/>
    </source>
</evidence>
<evidence type="ECO:0000256" key="7">
    <source>
        <dbReference type="ARBA" id="ARBA00022801"/>
    </source>
</evidence>
<evidence type="ECO:0000256" key="3">
    <source>
        <dbReference type="ARBA" id="ARBA00009326"/>
    </source>
</evidence>
<accession>A0A8S1XRX4</accession>
<comment type="caution">
    <text evidence="12">The sequence shown here is derived from an EMBL/GenBank/DDBJ whole genome shotgun (WGS) entry which is preliminary data.</text>
</comment>
<gene>
    <name evidence="12" type="ORF">PPENT_87.1.T1350063</name>
</gene>
<dbReference type="OrthoDB" id="1393670at2759"/>
<keyword evidence="5 10" id="KW-0645">Protease</keyword>
<evidence type="ECO:0000313" key="13">
    <source>
        <dbReference type="Proteomes" id="UP000689195"/>
    </source>
</evidence>
<comment type="catalytic activity">
    <reaction evidence="1 10">
        <text>Thiol-dependent hydrolysis of ester, thioester, amide, peptide and isopeptide bonds formed by the C-terminal Gly of ubiquitin (a 76-residue protein attached to proteins as an intracellular targeting signal).</text>
        <dbReference type="EC" id="3.4.19.12"/>
    </reaction>
</comment>
<protein>
    <recommendedName>
        <fullName evidence="4 10">ubiquitinyl hydrolase 1</fullName>
        <ecNumber evidence="4 10">3.4.19.12</ecNumber>
    </recommendedName>
</protein>
<dbReference type="EMBL" id="CAJJDO010000135">
    <property type="protein sequence ID" value="CAD8203850.1"/>
    <property type="molecule type" value="Genomic_DNA"/>
</dbReference>
<evidence type="ECO:0000256" key="4">
    <source>
        <dbReference type="ARBA" id="ARBA00012759"/>
    </source>
</evidence>
<feature type="active site" description="Nucleophile" evidence="10">
    <location>
        <position position="100"/>
    </location>
</feature>
<feature type="active site" description="Proton donor" evidence="10">
    <location>
        <position position="170"/>
    </location>
</feature>
<evidence type="ECO:0000313" key="12">
    <source>
        <dbReference type="EMBL" id="CAD8203850.1"/>
    </source>
</evidence>
<dbReference type="PROSITE" id="PS00061">
    <property type="entry name" value="ADH_SHORT"/>
    <property type="match status" value="1"/>
</dbReference>
<dbReference type="InterPro" id="IPR001578">
    <property type="entry name" value="Peptidase_C12_UCH"/>
</dbReference>
<keyword evidence="8 10" id="KW-0788">Thiol protease</keyword>
<dbReference type="PANTHER" id="PTHR45024:SF2">
    <property type="entry name" value="SCP2 DOMAIN-CONTAINING PROTEIN"/>
    <property type="match status" value="1"/>
</dbReference>
<sequence length="513" mass="57960">MNIEQEDDNWMPLESNPQVMNEQAVQLGINIEKAQFHDLLGFEDWAFEMIPQPIYGVLFNFPIKENTNQFVDQEAAQIQEKGQHVSPNLFYMKQLAKNACGTIAMVHVVLNADQAIIQEGSYLAEFKKNVQGKTPQQIGEAFKKAKELKQVHKEAVEQGESACCDEIDRHFIAFVLRDGDIYELDGCKQFPINHGKSTPETFLPDVSKVIQKFFERDPNEQKLYKNENALIYQKLLYQLYSFYIRGFTNGLDKKFNMALDFRGKVVIVTGAARGIGKEYCNYFADKGAKVVVNNRCKKDSENYLLVNEIVRNINLRGGIAIANYDDILDGDHIIKQAIDNFGRIDILINNAGIIKDNVFAKMSKEEYEDVVDVHLNGTYKCCKAAWPYMIKQRYGKIINTISGSGLYGQVGQANYATAKSAIIGFSFSLAKEGEEFNIRTNILSPVAASRMTETILPQDMLEGINPNNVAPLVAYLCSDDCQENGAIYECSGGFISRVRLDKEPIDFLKWSKL</sequence>
<dbReference type="EC" id="3.4.19.12" evidence="4 10"/>
<dbReference type="PANTHER" id="PTHR45024">
    <property type="entry name" value="DEHYDROGENASES, SHORT CHAIN"/>
    <property type="match status" value="1"/>
</dbReference>
<dbReference type="PROSITE" id="PS52048">
    <property type="entry name" value="UCH_DOMAIN"/>
    <property type="match status" value="1"/>
</dbReference>
<dbReference type="AlphaFoldDB" id="A0A8S1XRX4"/>
<keyword evidence="9" id="KW-0560">Oxidoreductase</keyword>
<comment type="similarity">
    <text evidence="3 10">Belongs to the peptidase C12 family.</text>
</comment>
<dbReference type="Proteomes" id="UP000689195">
    <property type="component" value="Unassembled WGS sequence"/>
</dbReference>
<dbReference type="Pfam" id="PF00106">
    <property type="entry name" value="adh_short"/>
    <property type="match status" value="1"/>
</dbReference>
<keyword evidence="7 10" id="KW-0378">Hydrolase</keyword>
<reference evidence="12" key="1">
    <citation type="submission" date="2021-01" db="EMBL/GenBank/DDBJ databases">
        <authorList>
            <consortium name="Genoscope - CEA"/>
            <person name="William W."/>
        </authorList>
    </citation>
    <scope>NUCLEOTIDE SEQUENCE</scope>
</reference>
<feature type="site" description="Important for enzyme activity" evidence="10">
    <location>
        <position position="185"/>
    </location>
</feature>
<proteinExistence type="inferred from homology"/>
<evidence type="ECO:0000256" key="8">
    <source>
        <dbReference type="ARBA" id="ARBA00022807"/>
    </source>
</evidence>
<keyword evidence="6 10" id="KW-0833">Ubl conjugation pathway</keyword>
<dbReference type="InterPro" id="IPR020904">
    <property type="entry name" value="Sc_DH/Rdtase_CS"/>
</dbReference>
<evidence type="ECO:0000256" key="5">
    <source>
        <dbReference type="ARBA" id="ARBA00022670"/>
    </source>
</evidence>
<dbReference type="GO" id="GO:0016491">
    <property type="term" value="F:oxidoreductase activity"/>
    <property type="evidence" value="ECO:0007669"/>
    <property type="project" value="UniProtKB-KW"/>
</dbReference>
<feature type="site" description="Transition state stabilizer" evidence="10">
    <location>
        <position position="94"/>
    </location>
</feature>
<name>A0A8S1XRX4_9CILI</name>
<evidence type="ECO:0000256" key="2">
    <source>
        <dbReference type="ARBA" id="ARBA00006484"/>
    </source>
</evidence>
<dbReference type="GO" id="GO:0006511">
    <property type="term" value="P:ubiquitin-dependent protein catabolic process"/>
    <property type="evidence" value="ECO:0007669"/>
    <property type="project" value="UniProtKB-UniRule"/>
</dbReference>
<dbReference type="InterPro" id="IPR002347">
    <property type="entry name" value="SDR_fam"/>
</dbReference>
<dbReference type="InterPro" id="IPR051687">
    <property type="entry name" value="Peroxisomal_Beta-Oxidation"/>
</dbReference>